<evidence type="ECO:0000259" key="7">
    <source>
        <dbReference type="PROSITE" id="PS50157"/>
    </source>
</evidence>
<comment type="caution">
    <text evidence="8">The sequence shown here is derived from an EMBL/GenBank/DDBJ whole genome shotgun (WGS) entry which is preliminary data.</text>
</comment>
<evidence type="ECO:0000256" key="5">
    <source>
        <dbReference type="PROSITE-ProRule" id="PRU00042"/>
    </source>
</evidence>
<dbReference type="InterPro" id="IPR013087">
    <property type="entry name" value="Znf_C2H2_type"/>
</dbReference>
<keyword evidence="1" id="KW-0479">Metal-binding</keyword>
<sequence length="739" mass="85657">MNSKTHDLSALTKSNKNEDFKSENEKSIVAVSRSSIKRESNEIEWLDECNVNSKTCLKVEVDELEKTKMETEDNEEPIIQNKSDDCMDVVSTTIFESVKNEQNNWYECGIDNLSAPELKLEMNDSILRRVGGESEDDMLTHPENPSKYRFTITCIHCNTIFESKVTVDDHVAKCHPEFTTSNSNNIYECTTCVYITTEKENFDRHMKLHLETVSNEKFKRCIHCDTTFKGTSSMNEHIVRKHPEFIASVTVKVHECTVCTYKTTKKPNFYRHMSVHPEIDISYTLQKCNHCDAKFKNKSLVDEHIIKAHPEFIMFSKFYECTSCAYKTTINSCFKRHILTHLTYKCTECTYKTNVKTALDSHMLQHPEISNQKDVKCVHCDAAFKRKLSLDDHVVRLHPEFIESVTSKLHTCTQCSYKTVLKHVFEKHVLEHGGSDTSSQPNTCRHCKVKFKNGISLDDHIVKKHEEFISAVNRKIHKCEQCAYKTVLKTSYNEHILKSHPENLGSLSMKVYECLRCSYKTFKRNAFDYHCISSHPQTDSSSKSHACIHCNKTFRSKRALENHVVKKHPDFISSVTEKIYQCTKCVYKTVSKYNLERHMLTHPETISSSKLVPCIHCRAILASDDSLNDHIAKKHPLVTSPNAKSYECSKCDYKTNRKCYFDKHVLIHSETLTTPKLLNCSYCDASFKLKRSLYDHIVRIHPEYSDSVWVKIHECPQCSYKSVKKDYIERHMRGHSEIV</sequence>
<dbReference type="Gene3D" id="3.30.160.60">
    <property type="entry name" value="Classic Zinc Finger"/>
    <property type="match status" value="7"/>
</dbReference>
<evidence type="ECO:0000256" key="2">
    <source>
        <dbReference type="ARBA" id="ARBA00022737"/>
    </source>
</evidence>
<evidence type="ECO:0000313" key="9">
    <source>
        <dbReference type="Proteomes" id="UP001152888"/>
    </source>
</evidence>
<feature type="region of interest" description="Disordered" evidence="6">
    <location>
        <begin position="1"/>
        <end position="26"/>
    </location>
</feature>
<dbReference type="AlphaFoldDB" id="A0A9P0KWG1"/>
<feature type="domain" description="C2H2-type" evidence="7">
    <location>
        <begin position="545"/>
        <end position="568"/>
    </location>
</feature>
<keyword evidence="3 5" id="KW-0863">Zinc-finger</keyword>
<feature type="compositionally biased region" description="Basic and acidic residues" evidence="6">
    <location>
        <begin position="15"/>
        <end position="26"/>
    </location>
</feature>
<dbReference type="Pfam" id="PF00096">
    <property type="entry name" value="zf-C2H2"/>
    <property type="match status" value="1"/>
</dbReference>
<reference evidence="8" key="1">
    <citation type="submission" date="2022-03" db="EMBL/GenBank/DDBJ databases">
        <authorList>
            <person name="Sayadi A."/>
        </authorList>
    </citation>
    <scope>NUCLEOTIDE SEQUENCE</scope>
</reference>
<dbReference type="PROSITE" id="PS50157">
    <property type="entry name" value="ZINC_FINGER_C2H2_2"/>
    <property type="match status" value="1"/>
</dbReference>
<evidence type="ECO:0000313" key="8">
    <source>
        <dbReference type="EMBL" id="CAH1979251.1"/>
    </source>
</evidence>
<keyword evidence="2" id="KW-0677">Repeat</keyword>
<organism evidence="8 9">
    <name type="scientific">Acanthoscelides obtectus</name>
    <name type="common">Bean weevil</name>
    <name type="synonym">Bruchus obtectus</name>
    <dbReference type="NCBI Taxonomy" id="200917"/>
    <lineage>
        <taxon>Eukaryota</taxon>
        <taxon>Metazoa</taxon>
        <taxon>Ecdysozoa</taxon>
        <taxon>Arthropoda</taxon>
        <taxon>Hexapoda</taxon>
        <taxon>Insecta</taxon>
        <taxon>Pterygota</taxon>
        <taxon>Neoptera</taxon>
        <taxon>Endopterygota</taxon>
        <taxon>Coleoptera</taxon>
        <taxon>Polyphaga</taxon>
        <taxon>Cucujiformia</taxon>
        <taxon>Chrysomeloidea</taxon>
        <taxon>Chrysomelidae</taxon>
        <taxon>Bruchinae</taxon>
        <taxon>Bruchini</taxon>
        <taxon>Acanthoscelides</taxon>
    </lineage>
</organism>
<dbReference type="GO" id="GO:0008270">
    <property type="term" value="F:zinc ion binding"/>
    <property type="evidence" value="ECO:0007669"/>
    <property type="project" value="UniProtKB-KW"/>
</dbReference>
<evidence type="ECO:0000256" key="1">
    <source>
        <dbReference type="ARBA" id="ARBA00022723"/>
    </source>
</evidence>
<gene>
    <name evidence="8" type="ORF">ACAOBT_LOCUS13374</name>
</gene>
<dbReference type="PANTHER" id="PTHR24379:SF121">
    <property type="entry name" value="C2H2-TYPE DOMAIN-CONTAINING PROTEIN"/>
    <property type="match status" value="1"/>
</dbReference>
<evidence type="ECO:0000256" key="6">
    <source>
        <dbReference type="SAM" id="MobiDB-lite"/>
    </source>
</evidence>
<protein>
    <recommendedName>
        <fullName evidence="7">C2H2-type domain-containing protein</fullName>
    </recommendedName>
</protein>
<name>A0A9P0KWG1_ACAOB</name>
<dbReference type="PROSITE" id="PS00028">
    <property type="entry name" value="ZINC_FINGER_C2H2_1"/>
    <property type="match status" value="5"/>
</dbReference>
<dbReference type="Proteomes" id="UP001152888">
    <property type="component" value="Unassembled WGS sequence"/>
</dbReference>
<dbReference type="SMART" id="SM00355">
    <property type="entry name" value="ZnF_C2H2"/>
    <property type="match status" value="18"/>
</dbReference>
<evidence type="ECO:0000256" key="4">
    <source>
        <dbReference type="ARBA" id="ARBA00022833"/>
    </source>
</evidence>
<dbReference type="InterPro" id="IPR036236">
    <property type="entry name" value="Znf_C2H2_sf"/>
</dbReference>
<evidence type="ECO:0000256" key="3">
    <source>
        <dbReference type="ARBA" id="ARBA00022771"/>
    </source>
</evidence>
<proteinExistence type="predicted"/>
<accession>A0A9P0KWG1</accession>
<dbReference type="EMBL" id="CAKOFQ010006876">
    <property type="protein sequence ID" value="CAH1979251.1"/>
    <property type="molecule type" value="Genomic_DNA"/>
</dbReference>
<dbReference type="PANTHER" id="PTHR24379">
    <property type="entry name" value="KRAB AND ZINC FINGER DOMAIN-CONTAINING"/>
    <property type="match status" value="1"/>
</dbReference>
<dbReference type="OrthoDB" id="6655837at2759"/>
<dbReference type="SUPFAM" id="SSF57667">
    <property type="entry name" value="beta-beta-alpha zinc fingers"/>
    <property type="match status" value="3"/>
</dbReference>
<keyword evidence="4" id="KW-0862">Zinc</keyword>
<keyword evidence="9" id="KW-1185">Reference proteome</keyword>